<dbReference type="OrthoDB" id="9805029at2"/>
<evidence type="ECO:0000256" key="6">
    <source>
        <dbReference type="ARBA" id="ARBA00022741"/>
    </source>
</evidence>
<dbReference type="InterPro" id="IPR003439">
    <property type="entry name" value="ABC_transporter-like_ATP-bd"/>
</dbReference>
<keyword evidence="8 11" id="KW-1133">Transmembrane helix</keyword>
<name>A0A6C1KGM6_XANAU</name>
<feature type="transmembrane region" description="Helical" evidence="11">
    <location>
        <begin position="239"/>
        <end position="257"/>
    </location>
</feature>
<dbReference type="Gene3D" id="3.40.50.300">
    <property type="entry name" value="P-loop containing nucleotide triphosphate hydrolases"/>
    <property type="match status" value="1"/>
</dbReference>
<dbReference type="CDD" id="cd03219">
    <property type="entry name" value="ABC_Mj1267_LivG_branched"/>
    <property type="match status" value="1"/>
</dbReference>
<evidence type="ECO:0000256" key="1">
    <source>
        <dbReference type="ARBA" id="ARBA00004651"/>
    </source>
</evidence>
<dbReference type="FunFam" id="3.40.50.300:FF:000421">
    <property type="entry name" value="Branched-chain amino acid ABC transporter ATP-binding protein"/>
    <property type="match status" value="1"/>
</dbReference>
<keyword evidence="6" id="KW-0547">Nucleotide-binding</keyword>
<feature type="transmembrane region" description="Helical" evidence="11">
    <location>
        <begin position="35"/>
        <end position="54"/>
    </location>
</feature>
<evidence type="ECO:0000313" key="13">
    <source>
        <dbReference type="EMBL" id="TLX43422.1"/>
    </source>
</evidence>
<feature type="transmembrane region" description="Helical" evidence="11">
    <location>
        <begin position="143"/>
        <end position="159"/>
    </location>
</feature>
<dbReference type="PANTHER" id="PTHR45772">
    <property type="entry name" value="CONSERVED COMPONENT OF ABC TRANSPORTER FOR NATURAL AMINO ACIDS-RELATED"/>
    <property type="match status" value="1"/>
</dbReference>
<dbReference type="GO" id="GO:0005524">
    <property type="term" value="F:ATP binding"/>
    <property type="evidence" value="ECO:0007669"/>
    <property type="project" value="UniProtKB-KW"/>
</dbReference>
<feature type="region of interest" description="Disordered" evidence="10">
    <location>
        <begin position="1"/>
        <end position="29"/>
    </location>
</feature>
<feature type="transmembrane region" description="Helical" evidence="11">
    <location>
        <begin position="192"/>
        <end position="209"/>
    </location>
</feature>
<comment type="subcellular location">
    <subcellularLocation>
        <location evidence="1">Cell membrane</location>
        <topology evidence="1">Multi-pass membrane protein</topology>
    </subcellularLocation>
</comment>
<dbReference type="EMBL" id="VAUP01000016">
    <property type="protein sequence ID" value="TLX43422.1"/>
    <property type="molecule type" value="Genomic_DNA"/>
</dbReference>
<feature type="transmembrane region" description="Helical" evidence="11">
    <location>
        <begin position="118"/>
        <end position="136"/>
    </location>
</feature>
<feature type="domain" description="ABC transporter" evidence="12">
    <location>
        <begin position="375"/>
        <end position="620"/>
    </location>
</feature>
<dbReference type="InterPro" id="IPR032823">
    <property type="entry name" value="BCA_ABC_TP_C"/>
</dbReference>
<keyword evidence="3" id="KW-0813">Transport</keyword>
<evidence type="ECO:0000256" key="8">
    <source>
        <dbReference type="ARBA" id="ARBA00022989"/>
    </source>
</evidence>
<keyword evidence="5 11" id="KW-0812">Transmembrane</keyword>
<comment type="similarity">
    <text evidence="2">Belongs to the ABC transporter superfamily.</text>
</comment>
<evidence type="ECO:0000313" key="14">
    <source>
        <dbReference type="Proteomes" id="UP000305131"/>
    </source>
</evidence>
<dbReference type="Pfam" id="PF02653">
    <property type="entry name" value="BPD_transp_2"/>
    <property type="match status" value="1"/>
</dbReference>
<evidence type="ECO:0000256" key="11">
    <source>
        <dbReference type="SAM" id="Phobius"/>
    </source>
</evidence>
<dbReference type="GO" id="GO:0005886">
    <property type="term" value="C:plasma membrane"/>
    <property type="evidence" value="ECO:0007669"/>
    <property type="project" value="UniProtKB-SubCell"/>
</dbReference>
<evidence type="ECO:0000256" key="5">
    <source>
        <dbReference type="ARBA" id="ARBA00022692"/>
    </source>
</evidence>
<evidence type="ECO:0000256" key="2">
    <source>
        <dbReference type="ARBA" id="ARBA00005417"/>
    </source>
</evidence>
<comment type="caution">
    <text evidence="13">The sequence shown here is derived from an EMBL/GenBank/DDBJ whole genome shotgun (WGS) entry which is preliminary data.</text>
</comment>
<gene>
    <name evidence="13" type="ORF">FBQ73_08435</name>
</gene>
<keyword evidence="9 11" id="KW-0472">Membrane</keyword>
<dbReference type="PROSITE" id="PS00211">
    <property type="entry name" value="ABC_TRANSPORTER_1"/>
    <property type="match status" value="1"/>
</dbReference>
<feature type="transmembrane region" description="Helical" evidence="11">
    <location>
        <begin position="93"/>
        <end position="112"/>
    </location>
</feature>
<dbReference type="SUPFAM" id="SSF52540">
    <property type="entry name" value="P-loop containing nucleoside triphosphate hydrolases"/>
    <property type="match status" value="1"/>
</dbReference>
<dbReference type="Pfam" id="PF12399">
    <property type="entry name" value="BCA_ABC_TP_C"/>
    <property type="match status" value="1"/>
</dbReference>
<proteinExistence type="inferred from homology"/>
<dbReference type="Pfam" id="PF00005">
    <property type="entry name" value="ABC_tran"/>
    <property type="match status" value="1"/>
</dbReference>
<dbReference type="GO" id="GO:0016887">
    <property type="term" value="F:ATP hydrolysis activity"/>
    <property type="evidence" value="ECO:0007669"/>
    <property type="project" value="InterPro"/>
</dbReference>
<evidence type="ECO:0000256" key="10">
    <source>
        <dbReference type="SAM" id="MobiDB-lite"/>
    </source>
</evidence>
<organism evidence="13 14">
    <name type="scientific">Xanthobacter autotrophicus</name>
    <dbReference type="NCBI Taxonomy" id="280"/>
    <lineage>
        <taxon>Bacteria</taxon>
        <taxon>Pseudomonadati</taxon>
        <taxon>Pseudomonadota</taxon>
        <taxon>Alphaproteobacteria</taxon>
        <taxon>Hyphomicrobiales</taxon>
        <taxon>Xanthobacteraceae</taxon>
        <taxon>Xanthobacter</taxon>
    </lineage>
</organism>
<evidence type="ECO:0000256" key="7">
    <source>
        <dbReference type="ARBA" id="ARBA00022840"/>
    </source>
</evidence>
<dbReference type="SMART" id="SM00382">
    <property type="entry name" value="AAA"/>
    <property type="match status" value="1"/>
</dbReference>
<dbReference type="CDD" id="cd06581">
    <property type="entry name" value="TM_PBP1_LivM_like"/>
    <property type="match status" value="1"/>
</dbReference>
<evidence type="ECO:0000259" key="12">
    <source>
        <dbReference type="PROSITE" id="PS50893"/>
    </source>
</evidence>
<dbReference type="PROSITE" id="PS50893">
    <property type="entry name" value="ABC_TRANSPORTER_2"/>
    <property type="match status" value="1"/>
</dbReference>
<evidence type="ECO:0000256" key="9">
    <source>
        <dbReference type="ARBA" id="ARBA00023136"/>
    </source>
</evidence>
<feature type="transmembrane region" description="Helical" evidence="11">
    <location>
        <begin position="312"/>
        <end position="332"/>
    </location>
</feature>
<evidence type="ECO:0000256" key="3">
    <source>
        <dbReference type="ARBA" id="ARBA00022448"/>
    </source>
</evidence>
<dbReference type="InterPro" id="IPR043428">
    <property type="entry name" value="LivM-like"/>
</dbReference>
<keyword evidence="4" id="KW-1003">Cell membrane</keyword>
<dbReference type="AlphaFoldDB" id="A0A6C1KGM6"/>
<dbReference type="InterPro" id="IPR003593">
    <property type="entry name" value="AAA+_ATPase"/>
</dbReference>
<protein>
    <submittedName>
        <fullName evidence="13">Branched-chain amino acid ABC transporter ATP-binding protein/permease</fullName>
    </submittedName>
</protein>
<keyword evidence="7 13" id="KW-0067">ATP-binding</keyword>
<dbReference type="PANTHER" id="PTHR45772:SF2">
    <property type="entry name" value="ABC TRANSPORTER ATP-BINDING PROTEIN"/>
    <property type="match status" value="1"/>
</dbReference>
<dbReference type="GO" id="GO:0015658">
    <property type="term" value="F:branched-chain amino acid transmembrane transporter activity"/>
    <property type="evidence" value="ECO:0007669"/>
    <property type="project" value="InterPro"/>
</dbReference>
<evidence type="ECO:0000256" key="4">
    <source>
        <dbReference type="ARBA" id="ARBA00022475"/>
    </source>
</evidence>
<dbReference type="InterPro" id="IPR001851">
    <property type="entry name" value="ABC_transp_permease"/>
</dbReference>
<dbReference type="InterPro" id="IPR017871">
    <property type="entry name" value="ABC_transporter-like_CS"/>
</dbReference>
<dbReference type="InterPro" id="IPR027417">
    <property type="entry name" value="P-loop_NTPase"/>
</dbReference>
<dbReference type="Proteomes" id="UP000305131">
    <property type="component" value="Unassembled WGS sequence"/>
</dbReference>
<sequence>MTARSEAALPPTTAGGPQTEDQRSIPRGRLKLPPLEPCIAIAVFAAIMAVLPLVPGVPLFAITLIGNIGLAALVALGLVLLTGVGGMTSFGQAAFCGFGAYTTAVLTTTYGWSPWATLPVALLVAGSAAVVLGLLTVRLSGHFLPLGTLAWGISLYYLFGTLDILGRHDGISGIPPFSIAGHDLTDPRTVHYLIWGLVIGAAILTMHLLDSRVGRAIRALRRGQLAGESFGIDAARMKLVVFVYAALLAGLSGWLYAHVTRTVTQTPFGINAGIEYLFMAVLGGAGQIFGAVVGAGLVTVLKEALQRVLPQVFGHGVQLEAVVFGILLVGLLQVAREGVWPHIAALWPARGRPVPPDAPALARRGASAAPSEKLLVLDGAVKKYGGLTAVNAVSFAVGRGEIVALIGPNGAGKSTTFNLITGVTRLTTGAVRFEGMDITGAPPQEIARLGIARTFQHVKLNPEMSVLENVALGAHLRGHAGVLASMLRLDRRDEARLLGEARRQIERVGLAEHMLKPAGSLALGQQRVVEIARALALDPVLLLLDEPAAGLRHKEKEALAALLRSLRAQGMSVLLVEHDMGFVMGLTDHIVVLDFGTKIAEGPPAAIKTNPQVLEAYLGGVA</sequence>
<feature type="transmembrane region" description="Helical" evidence="11">
    <location>
        <begin position="277"/>
        <end position="300"/>
    </location>
</feature>
<dbReference type="InterPro" id="IPR051120">
    <property type="entry name" value="ABC_AA/LPS_Transport"/>
</dbReference>
<accession>A0A6C1KGM6</accession>
<feature type="transmembrane region" description="Helical" evidence="11">
    <location>
        <begin position="60"/>
        <end position="81"/>
    </location>
</feature>
<reference evidence="13 14" key="1">
    <citation type="submission" date="2019-05" db="EMBL/GenBank/DDBJ databases">
        <authorList>
            <person name="Zhou X."/>
        </authorList>
    </citation>
    <scope>NUCLEOTIDE SEQUENCE [LARGE SCALE GENOMIC DNA]</scope>
    <source>
        <strain evidence="13 14">DSM 432</strain>
    </source>
</reference>